<proteinExistence type="inferred from homology"/>
<comment type="similarity">
    <text evidence="2">Belongs to the TEC1 family.</text>
</comment>
<dbReference type="InterPro" id="IPR000818">
    <property type="entry name" value="TEA/ATTS_dom"/>
</dbReference>
<dbReference type="Proteomes" id="UP000235786">
    <property type="component" value="Unassembled WGS sequence"/>
</dbReference>
<evidence type="ECO:0000313" key="9">
    <source>
        <dbReference type="EMBL" id="PMD38236.1"/>
    </source>
</evidence>
<dbReference type="InterPro" id="IPR038096">
    <property type="entry name" value="TEA/ATTS_sf"/>
</dbReference>
<keyword evidence="3" id="KW-0805">Transcription regulation</keyword>
<dbReference type="GO" id="GO:0000978">
    <property type="term" value="F:RNA polymerase II cis-regulatory region sequence-specific DNA binding"/>
    <property type="evidence" value="ECO:0007669"/>
    <property type="project" value="TreeGrafter"/>
</dbReference>
<evidence type="ECO:0000256" key="7">
    <source>
        <dbReference type="SAM" id="MobiDB-lite"/>
    </source>
</evidence>
<dbReference type="GO" id="GO:0005667">
    <property type="term" value="C:transcription regulator complex"/>
    <property type="evidence" value="ECO:0007669"/>
    <property type="project" value="TreeGrafter"/>
</dbReference>
<keyword evidence="10" id="KW-1185">Reference proteome</keyword>
<dbReference type="Pfam" id="PF01285">
    <property type="entry name" value="TEA"/>
    <property type="match status" value="1"/>
</dbReference>
<evidence type="ECO:0000256" key="6">
    <source>
        <dbReference type="PROSITE-ProRule" id="PRU00505"/>
    </source>
</evidence>
<dbReference type="PANTHER" id="PTHR11834">
    <property type="entry name" value="TRANSCRIPTIONAL ENHANCER FACTOR TEF RELATED"/>
    <property type="match status" value="1"/>
</dbReference>
<evidence type="ECO:0000256" key="1">
    <source>
        <dbReference type="ARBA" id="ARBA00004123"/>
    </source>
</evidence>
<evidence type="ECO:0000256" key="5">
    <source>
        <dbReference type="ARBA" id="ARBA00023242"/>
    </source>
</evidence>
<protein>
    <submittedName>
        <fullName evidence="9">TEA-domain-containing protein</fullName>
    </submittedName>
</protein>
<dbReference type="InterPro" id="IPR050937">
    <property type="entry name" value="TEC1_TEAD_TF"/>
</dbReference>
<sequence length="752" mass="84462">MPTLPSQPARPLIVNSLDARRQSTRRRRQMKYSRNPIVDSPQYQAYRARQSREGNAEDAKWPQQLEMAFLDALIEIPPMGRRKFSYKGKPHGRNELIKEYLWIAYLQTLAPGQRPDLSMGRTRKQVSSHIQVLKGFLREHPAFDRLFPSNKAPKNGFEDSFKNDPCLRALSEGRLPSKRYDYDNMDQVVAYAPMRPVLFWLLITSSSVPDEVNGKVVHEEDLLNEGMVAHRFTGLSTQRQRDSLENISNWRQRFPYLQQLVTAGELQCDIIHMDVSLNLLIAHPPEGAELCCQTVLSFSQPHEYEWRIITTLNRPPELYRDPHSDPPVEGEVCLGQATSLGDGETRVKIPFPAVGWANAVTCLTNLQAKYDEKRKNQALGLMSNSSARPAREYVEQITMYQEVQSSPGPRMPFIRRAIIVWTFHQAHEGEGNGTHWRYLDACPPRRICMSPSPHSSHHISASIAENFNSWTDTPLSMHQNLMDPFVQGLVTPPHTASLQSPFDEPNYGYGSHSFDIPGENLSFRSNNTMDSEATLVDHDTAANIDHFISDVNAGLGDYDHHTANWLPATESFDADPAWANYSVPSSTPALGWDGDGGQGHSWDDIPDIGDVHGKMGWGEDEGKQALHDWTNVVGSSPVKNGEKQELHEWSQETGGSPTKMASYDGGLEQKLTTWIEENGDGDEKVGYNEIGELQDGYEMVGNLENGYPEVDLHCGVGTGLGDGAHVEKAQMQEWDVVDDGFDYASLVERLKA</sequence>
<dbReference type="GO" id="GO:0000981">
    <property type="term" value="F:DNA-binding transcription factor activity, RNA polymerase II-specific"/>
    <property type="evidence" value="ECO:0007669"/>
    <property type="project" value="TreeGrafter"/>
</dbReference>
<organism evidence="9 10">
    <name type="scientific">Hyaloscypha variabilis (strain UAMH 11265 / GT02V1 / F)</name>
    <name type="common">Meliniomyces variabilis</name>
    <dbReference type="NCBI Taxonomy" id="1149755"/>
    <lineage>
        <taxon>Eukaryota</taxon>
        <taxon>Fungi</taxon>
        <taxon>Dikarya</taxon>
        <taxon>Ascomycota</taxon>
        <taxon>Pezizomycotina</taxon>
        <taxon>Leotiomycetes</taxon>
        <taxon>Helotiales</taxon>
        <taxon>Hyaloscyphaceae</taxon>
        <taxon>Hyaloscypha</taxon>
        <taxon>Hyaloscypha variabilis</taxon>
    </lineage>
</organism>
<keyword evidence="5" id="KW-0539">Nucleus</keyword>
<accession>A0A2J6RI94</accession>
<dbReference type="AlphaFoldDB" id="A0A2J6RI94"/>
<dbReference type="PROSITE" id="PS51088">
    <property type="entry name" value="TEA_2"/>
    <property type="match status" value="1"/>
</dbReference>
<comment type="subcellular location">
    <subcellularLocation>
        <location evidence="1">Nucleus</location>
    </subcellularLocation>
</comment>
<feature type="domain" description="TEA" evidence="8">
    <location>
        <begin position="54"/>
        <end position="140"/>
    </location>
</feature>
<evidence type="ECO:0000256" key="3">
    <source>
        <dbReference type="ARBA" id="ARBA00023015"/>
    </source>
</evidence>
<dbReference type="OrthoDB" id="10006572at2759"/>
<gene>
    <name evidence="9" type="ORF">L207DRAFT_431688</name>
</gene>
<name>A0A2J6RI94_HYAVF</name>
<reference evidence="9 10" key="1">
    <citation type="submission" date="2016-04" db="EMBL/GenBank/DDBJ databases">
        <title>A degradative enzymes factory behind the ericoid mycorrhizal symbiosis.</title>
        <authorList>
            <consortium name="DOE Joint Genome Institute"/>
            <person name="Martino E."/>
            <person name="Morin E."/>
            <person name="Grelet G."/>
            <person name="Kuo A."/>
            <person name="Kohler A."/>
            <person name="Daghino S."/>
            <person name="Barry K."/>
            <person name="Choi C."/>
            <person name="Cichocki N."/>
            <person name="Clum A."/>
            <person name="Copeland A."/>
            <person name="Hainaut M."/>
            <person name="Haridas S."/>
            <person name="Labutti K."/>
            <person name="Lindquist E."/>
            <person name="Lipzen A."/>
            <person name="Khouja H.-R."/>
            <person name="Murat C."/>
            <person name="Ohm R."/>
            <person name="Olson A."/>
            <person name="Spatafora J."/>
            <person name="Veneault-Fourrey C."/>
            <person name="Henrissat B."/>
            <person name="Grigoriev I."/>
            <person name="Martin F."/>
            <person name="Perotto S."/>
        </authorList>
    </citation>
    <scope>NUCLEOTIDE SEQUENCE [LARGE SCALE GENOMIC DNA]</scope>
    <source>
        <strain evidence="9 10">F</strain>
    </source>
</reference>
<dbReference type="PANTHER" id="PTHR11834:SF0">
    <property type="entry name" value="PROTEIN SCALLOPED"/>
    <property type="match status" value="1"/>
</dbReference>
<dbReference type="SMART" id="SM00426">
    <property type="entry name" value="TEA"/>
    <property type="match status" value="1"/>
</dbReference>
<evidence type="ECO:0000313" key="10">
    <source>
        <dbReference type="Proteomes" id="UP000235786"/>
    </source>
</evidence>
<evidence type="ECO:0000256" key="2">
    <source>
        <dbReference type="ARBA" id="ARBA00008421"/>
    </source>
</evidence>
<feature type="compositionally biased region" description="Basic residues" evidence="7">
    <location>
        <begin position="22"/>
        <end position="31"/>
    </location>
</feature>
<dbReference type="GO" id="GO:0005634">
    <property type="term" value="C:nucleus"/>
    <property type="evidence" value="ECO:0007669"/>
    <property type="project" value="UniProtKB-SubCell"/>
</dbReference>
<dbReference type="Gene3D" id="6.10.20.40">
    <property type="entry name" value="TEA/ATTS domain"/>
    <property type="match status" value="1"/>
</dbReference>
<evidence type="ECO:0000259" key="8">
    <source>
        <dbReference type="PROSITE" id="PS51088"/>
    </source>
</evidence>
<feature type="region of interest" description="Disordered" evidence="7">
    <location>
        <begin position="19"/>
        <end position="41"/>
    </location>
</feature>
<keyword evidence="4" id="KW-0804">Transcription</keyword>
<dbReference type="EMBL" id="KZ613948">
    <property type="protein sequence ID" value="PMD38236.1"/>
    <property type="molecule type" value="Genomic_DNA"/>
</dbReference>
<feature type="DNA-binding region" description="TEA" evidence="6">
    <location>
        <begin position="54"/>
        <end position="140"/>
    </location>
</feature>
<dbReference type="STRING" id="1149755.A0A2J6RI94"/>
<evidence type="ECO:0000256" key="4">
    <source>
        <dbReference type="ARBA" id="ARBA00023163"/>
    </source>
</evidence>